<feature type="domain" description="VOC" evidence="1">
    <location>
        <begin position="2"/>
        <end position="111"/>
    </location>
</feature>
<reference evidence="2 3" key="1">
    <citation type="submission" date="2020-08" db="EMBL/GenBank/DDBJ databases">
        <authorList>
            <person name="Mo P."/>
        </authorList>
    </citation>
    <scope>NUCLEOTIDE SEQUENCE [LARGE SCALE GENOMIC DNA]</scope>
    <source>
        <strain evidence="2 3">CGMCC 4.1532</strain>
    </source>
</reference>
<sequence>MAMHSVLAQATVSDLAAAERWYSAVFGRAPDARPMGGLLEWHLGSTFGVQVFAEPDRAGRSSIVLGEDDLDALAARLTDAGVAHDGPQPVTSSRILALQDPDGNRVVFTGA</sequence>
<dbReference type="Pfam" id="PF00903">
    <property type="entry name" value="Glyoxalase"/>
    <property type="match status" value="1"/>
</dbReference>
<dbReference type="EMBL" id="CP060131">
    <property type="protein sequence ID" value="QNG53899.1"/>
    <property type="molecule type" value="Genomic_DNA"/>
</dbReference>
<keyword evidence="3" id="KW-1185">Reference proteome</keyword>
<dbReference type="PROSITE" id="PS51819">
    <property type="entry name" value="VOC"/>
    <property type="match status" value="1"/>
</dbReference>
<name>A0A7G7MM88_9PSEU</name>
<proteinExistence type="predicted"/>
<evidence type="ECO:0000313" key="3">
    <source>
        <dbReference type="Proteomes" id="UP000515728"/>
    </source>
</evidence>
<gene>
    <name evidence="2" type="ORF">H6H00_08285</name>
</gene>
<accession>A0A7G7MM88</accession>
<dbReference type="Gene3D" id="3.10.180.10">
    <property type="entry name" value="2,3-Dihydroxybiphenyl 1,2-Dioxygenase, domain 1"/>
    <property type="match status" value="1"/>
</dbReference>
<evidence type="ECO:0000259" key="1">
    <source>
        <dbReference type="PROSITE" id="PS51819"/>
    </source>
</evidence>
<dbReference type="KEGG" id="ppel:H6H00_08285"/>
<dbReference type="Proteomes" id="UP000515728">
    <property type="component" value="Chromosome"/>
</dbReference>
<dbReference type="RefSeq" id="WP_185720724.1">
    <property type="nucleotide sequence ID" value="NZ_BAAAWI010000001.1"/>
</dbReference>
<dbReference type="InterPro" id="IPR029068">
    <property type="entry name" value="Glyas_Bleomycin-R_OHBP_Dase"/>
</dbReference>
<dbReference type="InterPro" id="IPR004360">
    <property type="entry name" value="Glyas_Fos-R_dOase_dom"/>
</dbReference>
<dbReference type="AlphaFoldDB" id="A0A7G7MM88"/>
<evidence type="ECO:0000313" key="2">
    <source>
        <dbReference type="EMBL" id="QNG53899.1"/>
    </source>
</evidence>
<dbReference type="CDD" id="cd06587">
    <property type="entry name" value="VOC"/>
    <property type="match status" value="1"/>
</dbReference>
<protein>
    <submittedName>
        <fullName evidence="2">VOC family protein</fullName>
    </submittedName>
</protein>
<dbReference type="SUPFAM" id="SSF54593">
    <property type="entry name" value="Glyoxalase/Bleomycin resistance protein/Dihydroxybiphenyl dioxygenase"/>
    <property type="match status" value="1"/>
</dbReference>
<organism evidence="2 3">
    <name type="scientific">Pseudonocardia petroleophila</name>
    <dbReference type="NCBI Taxonomy" id="37331"/>
    <lineage>
        <taxon>Bacteria</taxon>
        <taxon>Bacillati</taxon>
        <taxon>Actinomycetota</taxon>
        <taxon>Actinomycetes</taxon>
        <taxon>Pseudonocardiales</taxon>
        <taxon>Pseudonocardiaceae</taxon>
        <taxon>Pseudonocardia</taxon>
    </lineage>
</organism>
<dbReference type="InterPro" id="IPR037523">
    <property type="entry name" value="VOC_core"/>
</dbReference>